<protein>
    <submittedName>
        <fullName evidence="8">Rieske (2Fe-2S) region</fullName>
    </submittedName>
</protein>
<dbReference type="Gene3D" id="2.102.10.10">
    <property type="entry name" value="Rieske [2Fe-2S] iron-sulphur domain"/>
    <property type="match status" value="1"/>
</dbReference>
<dbReference type="KEGG" id="apb:SAR116_2539"/>
<evidence type="ECO:0000256" key="4">
    <source>
        <dbReference type="ARBA" id="ARBA00023002"/>
    </source>
</evidence>
<evidence type="ECO:0000259" key="7">
    <source>
        <dbReference type="PROSITE" id="PS51296"/>
    </source>
</evidence>
<dbReference type="OrthoDB" id="7456916at2"/>
<keyword evidence="5" id="KW-0408">Iron</keyword>
<comment type="cofactor">
    <cofactor evidence="1">
        <name>Fe cation</name>
        <dbReference type="ChEBI" id="CHEBI:24875"/>
    </cofactor>
</comment>
<evidence type="ECO:0000313" key="9">
    <source>
        <dbReference type="Proteomes" id="UP000007460"/>
    </source>
</evidence>
<dbReference type="InterPro" id="IPR017941">
    <property type="entry name" value="Rieske_2Fe-2S"/>
</dbReference>
<reference evidence="8 9" key="1">
    <citation type="journal article" date="2010" name="J. Bacteriol.">
        <title>Complete genome sequence of "Candidatus Puniceispirillum marinum" IMCC1322, a representative of the SAR116 clade in the Alphaproteobacteria.</title>
        <authorList>
            <person name="Oh H.M."/>
            <person name="Kwon K.K."/>
            <person name="Kang I."/>
            <person name="Kang S.G."/>
            <person name="Lee J.H."/>
            <person name="Kim S.J."/>
            <person name="Cho J.C."/>
        </authorList>
    </citation>
    <scope>NUCLEOTIDE SEQUENCE [LARGE SCALE GENOMIC DNA]</scope>
    <source>
        <strain evidence="8 9">IMCC1322</strain>
    </source>
</reference>
<dbReference type="PRINTS" id="PR00090">
    <property type="entry name" value="RNGDIOXGNASE"/>
</dbReference>
<dbReference type="PROSITE" id="PS51296">
    <property type="entry name" value="RIESKE"/>
    <property type="match status" value="1"/>
</dbReference>
<evidence type="ECO:0000256" key="5">
    <source>
        <dbReference type="ARBA" id="ARBA00023004"/>
    </source>
</evidence>
<sequence>MLDLSNVSAPIERANGLPNACYIDEQIYQHEQDTLFRNNWAAIGFGKDVASPGMVKPLSFLDIPMIMVRTQNGDINVFQNVCRHRGMILVDAPQQLRGPITCPYHAWSYDLDGNLRKTPHIGGPNVDTLDSVQHCDYPLNKVRSHVWNDIVFVNVGGDAPAFTTQMAALIDRWHEFNQPLYHGGADSSLSFDLACNWKLAVENYCEAYHLPFIHPALNSYSRLEDHYNILDHDNYAGQGTTVYAPQVSDTGARFPTFDKLSSKWDTGAEYVALFPNVLLGVHKDHYFNILLTPDGTGHTHEQIELYYTDPLALSDDYAEMRATNTRMWQTVFAEDISVVEGMQKGRKAPAYDGGKFSAVMDESTYHFHKWVARELSV</sequence>
<organism evidence="8 9">
    <name type="scientific">Puniceispirillum marinum (strain IMCC1322)</name>
    <dbReference type="NCBI Taxonomy" id="488538"/>
    <lineage>
        <taxon>Bacteria</taxon>
        <taxon>Pseudomonadati</taxon>
        <taxon>Pseudomonadota</taxon>
        <taxon>Alphaproteobacteria</taxon>
        <taxon>Candidatus Puniceispirillales</taxon>
        <taxon>Candidatus Puniceispirillaceae</taxon>
        <taxon>Candidatus Puniceispirillum</taxon>
    </lineage>
</organism>
<dbReference type="AlphaFoldDB" id="D5BR46"/>
<name>D5BR46_PUNMI</name>
<evidence type="ECO:0000256" key="1">
    <source>
        <dbReference type="ARBA" id="ARBA00001962"/>
    </source>
</evidence>
<dbReference type="CDD" id="cd03469">
    <property type="entry name" value="Rieske_RO_Alpha_N"/>
    <property type="match status" value="1"/>
</dbReference>
<dbReference type="Pfam" id="PF00848">
    <property type="entry name" value="Ring_hydroxyl_A"/>
    <property type="match status" value="1"/>
</dbReference>
<keyword evidence="4" id="KW-0560">Oxidoreductase</keyword>
<feature type="domain" description="Rieske" evidence="7">
    <location>
        <begin position="40"/>
        <end position="153"/>
    </location>
</feature>
<dbReference type="eggNOG" id="COG4638">
    <property type="taxonomic scope" value="Bacteria"/>
</dbReference>
<dbReference type="CDD" id="cd00680">
    <property type="entry name" value="RHO_alpha_C"/>
    <property type="match status" value="1"/>
</dbReference>
<dbReference type="RefSeq" id="WP_013047408.1">
    <property type="nucleotide sequence ID" value="NC_014010.1"/>
</dbReference>
<dbReference type="GO" id="GO:0016491">
    <property type="term" value="F:oxidoreductase activity"/>
    <property type="evidence" value="ECO:0007669"/>
    <property type="project" value="UniProtKB-KW"/>
</dbReference>
<dbReference type="SUPFAM" id="SSF50022">
    <property type="entry name" value="ISP domain"/>
    <property type="match status" value="1"/>
</dbReference>
<dbReference type="GO" id="GO:0051537">
    <property type="term" value="F:2 iron, 2 sulfur cluster binding"/>
    <property type="evidence" value="ECO:0007669"/>
    <property type="project" value="UniProtKB-KW"/>
</dbReference>
<dbReference type="Proteomes" id="UP000007460">
    <property type="component" value="Chromosome"/>
</dbReference>
<evidence type="ECO:0000256" key="3">
    <source>
        <dbReference type="ARBA" id="ARBA00022723"/>
    </source>
</evidence>
<proteinExistence type="predicted"/>
<keyword evidence="3" id="KW-0479">Metal-binding</keyword>
<dbReference type="PANTHER" id="PTHR43756:SF5">
    <property type="entry name" value="CHOLINE MONOOXYGENASE, CHLOROPLASTIC"/>
    <property type="match status" value="1"/>
</dbReference>
<keyword evidence="6" id="KW-0411">Iron-sulfur</keyword>
<accession>D5BR46</accession>
<dbReference type="Gene3D" id="3.90.380.10">
    <property type="entry name" value="Naphthalene 1,2-dioxygenase Alpha Subunit, Chain A, domain 1"/>
    <property type="match status" value="2"/>
</dbReference>
<keyword evidence="2" id="KW-0001">2Fe-2S</keyword>
<dbReference type="InterPro" id="IPR015879">
    <property type="entry name" value="Ring_hydroxy_dOase_asu_C_dom"/>
</dbReference>
<gene>
    <name evidence="8" type="ordered locus">SAR116_2539</name>
</gene>
<dbReference type="GO" id="GO:0005506">
    <property type="term" value="F:iron ion binding"/>
    <property type="evidence" value="ECO:0007669"/>
    <property type="project" value="InterPro"/>
</dbReference>
<evidence type="ECO:0000256" key="2">
    <source>
        <dbReference type="ARBA" id="ARBA00022714"/>
    </source>
</evidence>
<dbReference type="HOGENOM" id="CLU_026244_3_0_5"/>
<dbReference type="PANTHER" id="PTHR43756">
    <property type="entry name" value="CHOLINE MONOOXYGENASE, CHLOROPLASTIC"/>
    <property type="match status" value="1"/>
</dbReference>
<dbReference type="SUPFAM" id="SSF55961">
    <property type="entry name" value="Bet v1-like"/>
    <property type="match status" value="1"/>
</dbReference>
<evidence type="ECO:0000313" key="8">
    <source>
        <dbReference type="EMBL" id="ADE40782.1"/>
    </source>
</evidence>
<evidence type="ECO:0000256" key="6">
    <source>
        <dbReference type="ARBA" id="ARBA00023014"/>
    </source>
</evidence>
<keyword evidence="9" id="KW-1185">Reference proteome</keyword>
<dbReference type="Pfam" id="PF00355">
    <property type="entry name" value="Rieske"/>
    <property type="match status" value="1"/>
</dbReference>
<dbReference type="InterPro" id="IPR001663">
    <property type="entry name" value="Rng_hydr_dOase-A"/>
</dbReference>
<dbReference type="InterPro" id="IPR036922">
    <property type="entry name" value="Rieske_2Fe-2S_sf"/>
</dbReference>
<dbReference type="EMBL" id="CP001751">
    <property type="protein sequence ID" value="ADE40782.1"/>
    <property type="molecule type" value="Genomic_DNA"/>
</dbReference>
<dbReference type="STRING" id="488538.SAR116_2539"/>